<keyword evidence="3 6" id="KW-1015">Disulfide bond</keyword>
<evidence type="ECO:0000256" key="1">
    <source>
        <dbReference type="ARBA" id="ARBA00022729"/>
    </source>
</evidence>
<dbReference type="EMBL" id="JH712105">
    <property type="protein sequence ID" value="EFO20932.2"/>
    <property type="molecule type" value="Genomic_DNA"/>
</dbReference>
<dbReference type="SMART" id="SM00180">
    <property type="entry name" value="EGF_Lam"/>
    <property type="match status" value="2"/>
</dbReference>
<dbReference type="PROSITE" id="PS50027">
    <property type="entry name" value="EGF_LAM_2"/>
    <property type="match status" value="1"/>
</dbReference>
<dbReference type="GO" id="GO:0009887">
    <property type="term" value="P:animal organ morphogenesis"/>
    <property type="evidence" value="ECO:0007669"/>
    <property type="project" value="TreeGrafter"/>
</dbReference>
<proteinExistence type="predicted"/>
<accession>A0A1S0TX16</accession>
<dbReference type="Pfam" id="PF24973">
    <property type="entry name" value="EGF_LMN_ATRN"/>
    <property type="match status" value="2"/>
</dbReference>
<dbReference type="SUPFAM" id="SSF57196">
    <property type="entry name" value="EGF/Laminin"/>
    <property type="match status" value="2"/>
</dbReference>
<dbReference type="PROSITE" id="PS01248">
    <property type="entry name" value="EGF_LAM_1"/>
    <property type="match status" value="1"/>
</dbReference>
<dbReference type="PANTHER" id="PTHR10574:SF444">
    <property type="entry name" value="BASEMENT MEMBRANE-SPECIFIC HEPARAN SULFATE PROTEOGLYCAN CORE PROTEIN"/>
    <property type="match status" value="1"/>
</dbReference>
<evidence type="ECO:0000256" key="4">
    <source>
        <dbReference type="ARBA" id="ARBA00023180"/>
    </source>
</evidence>
<feature type="coiled-coil region" evidence="7">
    <location>
        <begin position="443"/>
        <end position="470"/>
    </location>
</feature>
<dbReference type="KEGG" id="loa:LOAG_07557"/>
<dbReference type="InterPro" id="IPR002049">
    <property type="entry name" value="LE_dom"/>
</dbReference>
<dbReference type="Pfam" id="PF16469">
    <property type="entry name" value="NPA"/>
    <property type="match status" value="2"/>
</dbReference>
<evidence type="ECO:0000313" key="10">
    <source>
        <dbReference type="EMBL" id="EFO20932.2"/>
    </source>
</evidence>
<name>A0A1S0TX16_LOALO</name>
<dbReference type="Gene3D" id="2.10.25.10">
    <property type="entry name" value="Laminin"/>
    <property type="match status" value="2"/>
</dbReference>
<dbReference type="InterPro" id="IPR056863">
    <property type="entry name" value="LMN_ATRN_NET-like_EGF"/>
</dbReference>
<keyword evidence="1 8" id="KW-0732">Signal</keyword>
<dbReference type="Gene3D" id="1.10.533.30">
    <property type="entry name" value="Nematode polyprotein allergen ABA-1"/>
    <property type="match status" value="3"/>
</dbReference>
<keyword evidence="5 6" id="KW-0424">Laminin EGF-like domain</keyword>
<feature type="disulfide bond" evidence="6">
    <location>
        <begin position="560"/>
        <end position="569"/>
    </location>
</feature>
<dbReference type="InParanoid" id="A0A1S0TX16"/>
<dbReference type="GO" id="GO:0009888">
    <property type="term" value="P:tissue development"/>
    <property type="evidence" value="ECO:0007669"/>
    <property type="project" value="TreeGrafter"/>
</dbReference>
<dbReference type="InterPro" id="IPR038289">
    <property type="entry name" value="DVA-1_sf"/>
</dbReference>
<dbReference type="InterPro" id="IPR032487">
    <property type="entry name" value="ABA-1_nematode"/>
</dbReference>
<dbReference type="AlphaFoldDB" id="A0A1S0TX16"/>
<dbReference type="InterPro" id="IPR050440">
    <property type="entry name" value="Laminin/Netrin_ECM"/>
</dbReference>
<feature type="signal peptide" evidence="8">
    <location>
        <begin position="1"/>
        <end position="20"/>
    </location>
</feature>
<dbReference type="OMA" id="IPICNRI"/>
<organism evidence="10">
    <name type="scientific">Loa loa</name>
    <name type="common">Eye worm</name>
    <name type="synonym">Filaria loa</name>
    <dbReference type="NCBI Taxonomy" id="7209"/>
    <lineage>
        <taxon>Eukaryota</taxon>
        <taxon>Metazoa</taxon>
        <taxon>Ecdysozoa</taxon>
        <taxon>Nematoda</taxon>
        <taxon>Chromadorea</taxon>
        <taxon>Rhabditida</taxon>
        <taxon>Spirurina</taxon>
        <taxon>Spiruromorpha</taxon>
        <taxon>Filarioidea</taxon>
        <taxon>Onchocercidae</taxon>
        <taxon>Loa</taxon>
    </lineage>
</organism>
<dbReference type="GeneID" id="9944978"/>
<evidence type="ECO:0000256" key="7">
    <source>
        <dbReference type="SAM" id="Coils"/>
    </source>
</evidence>
<protein>
    <recommendedName>
        <fullName evidence="9">Laminin EGF-like domain-containing protein</fullName>
    </recommendedName>
</protein>
<dbReference type="GO" id="GO:0005604">
    <property type="term" value="C:basement membrane"/>
    <property type="evidence" value="ECO:0007669"/>
    <property type="project" value="UniProtKB-ARBA"/>
</dbReference>
<keyword evidence="7" id="KW-0175">Coiled coil</keyword>
<dbReference type="FunFam" id="2.10.25.10:FF:000188">
    <property type="entry name" value="Laminin subunit gamma 2"/>
    <property type="match status" value="2"/>
</dbReference>
<dbReference type="CTD" id="9944978"/>
<keyword evidence="2" id="KW-0677">Repeat</keyword>
<feature type="domain" description="Laminin EGF-like" evidence="9">
    <location>
        <begin position="542"/>
        <end position="590"/>
    </location>
</feature>
<feature type="chain" id="PRO_5010355834" description="Laminin EGF-like domain-containing protein" evidence="8">
    <location>
        <begin position="21"/>
        <end position="638"/>
    </location>
</feature>
<evidence type="ECO:0000256" key="6">
    <source>
        <dbReference type="PROSITE-ProRule" id="PRU00460"/>
    </source>
</evidence>
<evidence type="ECO:0000259" key="9">
    <source>
        <dbReference type="PROSITE" id="PS50027"/>
    </source>
</evidence>
<dbReference type="CDD" id="cd00055">
    <property type="entry name" value="EGF_Lam"/>
    <property type="match status" value="2"/>
</dbReference>
<evidence type="ECO:0000256" key="2">
    <source>
        <dbReference type="ARBA" id="ARBA00022737"/>
    </source>
</evidence>
<dbReference type="RefSeq" id="XP_020302299.1">
    <property type="nucleotide sequence ID" value="XM_020447473.1"/>
</dbReference>
<sequence length="638" mass="73088">MWLFLLKFCLLCLFPKFITLRNEFRRISLMAQDDYGDKFLTEAAQPKHWITPIVTKRVERNTKPTIRRMEPQNFESDERDVVLVILVDRYTEQGKIVKWERIGNLNMWKWLTIEQVYMLNKLYKTTGDIALVLEKAYAQLLMTDGGLREMAVRSFRETCKELLQVILGEQNYDLVADMYEFGRTGDEIVRKLNQFYVQLSETNKKYANMIAPTCMLIYNIYGFPSVRSPRKINEDNLFVKQMLWFTREQETEIEKMLAEGASNENLLAKILEYYENLDSSNQEKVSEELKQLCQNRVKQLLGIDGLEILKSMNKQSTSTELLVTKFAQLVGNLTNENQRIEGEQVGIFCQKIYGIESFDLGELTSWLSADQKLELGHLIQDHEISDDAVYERIFEFYEKAEHKKKMDAQKIIESKCKRFVRRMFGNEIATKLEEHRLDRNFTAQMLSAELATYAAEIKDMKNRLKAEKSIPICNRIYLGYKGDCFCNGHSSICGPFTHECLNCADNTFGVQCEKCLDGFEGSALIGQIGCVSVGKSNEFIKCLCNKHSTQCNEHGECFSCLHNTTGNQCENCAEGFYGDATQGTVEDCIPCPCPDGGDCFINGDALIECRTCPNGTYGSTCELQLQSETTTGITEILT</sequence>
<comment type="caution">
    <text evidence="6">Lacks conserved residue(s) required for the propagation of feature annotation.</text>
</comment>
<evidence type="ECO:0000256" key="5">
    <source>
        <dbReference type="ARBA" id="ARBA00023292"/>
    </source>
</evidence>
<dbReference type="OrthoDB" id="5985440at2759"/>
<dbReference type="FunCoup" id="A0A1S0TX16">
    <property type="interactions" value="179"/>
</dbReference>
<keyword evidence="4" id="KW-0325">Glycoprotein</keyword>
<gene>
    <name evidence="10" type="ORF">LOAG_07557</name>
</gene>
<evidence type="ECO:0000256" key="8">
    <source>
        <dbReference type="SAM" id="SignalP"/>
    </source>
</evidence>
<dbReference type="PANTHER" id="PTHR10574">
    <property type="entry name" value="NETRIN/LAMININ-RELATED"/>
    <property type="match status" value="1"/>
</dbReference>
<reference evidence="10" key="1">
    <citation type="submission" date="2012-04" db="EMBL/GenBank/DDBJ databases">
        <title>The Genome Sequence of Loa loa.</title>
        <authorList>
            <consortium name="The Broad Institute Genome Sequencing Platform"/>
            <consortium name="Broad Institute Genome Sequencing Center for Infectious Disease"/>
            <person name="Nutman T.B."/>
            <person name="Fink D.L."/>
            <person name="Russ C."/>
            <person name="Young S."/>
            <person name="Zeng Q."/>
            <person name="Gargeya S."/>
            <person name="Alvarado L."/>
            <person name="Berlin A."/>
            <person name="Chapman S.B."/>
            <person name="Chen Z."/>
            <person name="Freedman E."/>
            <person name="Gellesch M."/>
            <person name="Goldberg J."/>
            <person name="Griggs A."/>
            <person name="Gujja S."/>
            <person name="Heilman E.R."/>
            <person name="Heiman D."/>
            <person name="Howarth C."/>
            <person name="Mehta T."/>
            <person name="Neiman D."/>
            <person name="Pearson M."/>
            <person name="Roberts A."/>
            <person name="Saif S."/>
            <person name="Shea T."/>
            <person name="Shenoy N."/>
            <person name="Sisk P."/>
            <person name="Stolte C."/>
            <person name="Sykes S."/>
            <person name="White J."/>
            <person name="Yandava C."/>
            <person name="Haas B."/>
            <person name="Henn M.R."/>
            <person name="Nusbaum C."/>
            <person name="Birren B."/>
        </authorList>
    </citation>
    <scope>NUCLEOTIDE SEQUENCE [LARGE SCALE GENOMIC DNA]</scope>
</reference>
<evidence type="ECO:0000256" key="3">
    <source>
        <dbReference type="ARBA" id="ARBA00023157"/>
    </source>
</evidence>